<evidence type="ECO:0000313" key="13">
    <source>
        <dbReference type="Proteomes" id="UP001652740"/>
    </source>
</evidence>
<feature type="domain" description="C2H2-type" evidence="11">
    <location>
        <begin position="317"/>
        <end position="339"/>
    </location>
</feature>
<evidence type="ECO:0000256" key="8">
    <source>
        <dbReference type="PROSITE-ProRule" id="PRU00042"/>
    </source>
</evidence>
<feature type="binding site" evidence="9">
    <location>
        <position position="50"/>
    </location>
    <ligand>
        <name>Zn(2+)</name>
        <dbReference type="ChEBI" id="CHEBI:29105"/>
    </ligand>
</feature>
<evidence type="ECO:0000256" key="1">
    <source>
        <dbReference type="ARBA" id="ARBA00004123"/>
    </source>
</evidence>
<dbReference type="PROSITE" id="PS50157">
    <property type="entry name" value="ZINC_FINGER_C2H2_2"/>
    <property type="match status" value="9"/>
</dbReference>
<dbReference type="SMART" id="SM00355">
    <property type="entry name" value="ZnF_C2H2"/>
    <property type="match status" value="13"/>
</dbReference>
<keyword evidence="4 9" id="KW-0862">Zinc</keyword>
<keyword evidence="3" id="KW-0677">Repeat</keyword>
<dbReference type="SUPFAM" id="SSF57667">
    <property type="entry name" value="beta-beta-alpha zinc fingers"/>
    <property type="match status" value="3"/>
</dbReference>
<accession>A0ABM3M9K8</accession>
<organism evidence="13 14">
    <name type="scientific">Galleria mellonella</name>
    <name type="common">Greater wax moth</name>
    <dbReference type="NCBI Taxonomy" id="7137"/>
    <lineage>
        <taxon>Eukaryota</taxon>
        <taxon>Metazoa</taxon>
        <taxon>Ecdysozoa</taxon>
        <taxon>Arthropoda</taxon>
        <taxon>Hexapoda</taxon>
        <taxon>Insecta</taxon>
        <taxon>Pterygota</taxon>
        <taxon>Neoptera</taxon>
        <taxon>Endopterygota</taxon>
        <taxon>Lepidoptera</taxon>
        <taxon>Glossata</taxon>
        <taxon>Ditrysia</taxon>
        <taxon>Pyraloidea</taxon>
        <taxon>Pyralidae</taxon>
        <taxon>Galleriinae</taxon>
        <taxon>Galleria</taxon>
    </lineage>
</organism>
<dbReference type="InterPro" id="IPR012934">
    <property type="entry name" value="Znf_AD"/>
</dbReference>
<dbReference type="Pfam" id="PF07776">
    <property type="entry name" value="zf-AD"/>
    <property type="match status" value="1"/>
</dbReference>
<evidence type="ECO:0000256" key="4">
    <source>
        <dbReference type="ARBA" id="ARBA00022833"/>
    </source>
</evidence>
<dbReference type="PROSITE" id="PS00028">
    <property type="entry name" value="ZINC_FINGER_C2H2_1"/>
    <property type="match status" value="8"/>
</dbReference>
<dbReference type="RefSeq" id="XP_052748106.1">
    <property type="nucleotide sequence ID" value="XM_052892146.1"/>
</dbReference>
<feature type="binding site" evidence="9">
    <location>
        <position position="7"/>
    </location>
    <ligand>
        <name>Zn(2+)</name>
        <dbReference type="ChEBI" id="CHEBI:29105"/>
    </ligand>
</feature>
<comment type="subcellular location">
    <subcellularLocation>
        <location evidence="1">Nucleus</location>
    </subcellularLocation>
</comment>
<evidence type="ECO:0000259" key="11">
    <source>
        <dbReference type="PROSITE" id="PS50157"/>
    </source>
</evidence>
<evidence type="ECO:0000256" key="7">
    <source>
        <dbReference type="ARBA" id="ARBA00023242"/>
    </source>
</evidence>
<feature type="domain" description="C2H2-type" evidence="11">
    <location>
        <begin position="502"/>
        <end position="530"/>
    </location>
</feature>
<dbReference type="GeneID" id="113520911"/>
<dbReference type="PANTHER" id="PTHR24399">
    <property type="entry name" value="ZINC FINGER AND BTB DOMAIN-CONTAINING"/>
    <property type="match status" value="1"/>
</dbReference>
<keyword evidence="8" id="KW-0863">Zinc-finger</keyword>
<feature type="binding site" evidence="9">
    <location>
        <position position="10"/>
    </location>
    <ligand>
        <name>Zn(2+)</name>
        <dbReference type="ChEBI" id="CHEBI:29105"/>
    </ligand>
</feature>
<evidence type="ECO:0000256" key="10">
    <source>
        <dbReference type="SAM" id="MobiDB-lite"/>
    </source>
</evidence>
<keyword evidence="13" id="KW-1185">Reference proteome</keyword>
<name>A0ABM3M9K8_GALME</name>
<reference evidence="14" key="1">
    <citation type="submission" date="2025-08" db="UniProtKB">
        <authorList>
            <consortium name="RefSeq"/>
        </authorList>
    </citation>
    <scope>IDENTIFICATION</scope>
    <source>
        <tissue evidence="14">Whole larvae</tissue>
    </source>
</reference>
<evidence type="ECO:0000256" key="3">
    <source>
        <dbReference type="ARBA" id="ARBA00022737"/>
    </source>
</evidence>
<dbReference type="Proteomes" id="UP001652740">
    <property type="component" value="Unplaced"/>
</dbReference>
<evidence type="ECO:0000259" key="12">
    <source>
        <dbReference type="PROSITE" id="PS51915"/>
    </source>
</evidence>
<feature type="domain" description="C2H2-type" evidence="11">
    <location>
        <begin position="411"/>
        <end position="439"/>
    </location>
</feature>
<dbReference type="InterPro" id="IPR013087">
    <property type="entry name" value="Znf_C2H2_type"/>
</dbReference>
<feature type="domain" description="C2H2-type" evidence="11">
    <location>
        <begin position="539"/>
        <end position="568"/>
    </location>
</feature>
<dbReference type="PROSITE" id="PS51915">
    <property type="entry name" value="ZAD"/>
    <property type="match status" value="1"/>
</dbReference>
<keyword evidence="7" id="KW-0539">Nucleus</keyword>
<evidence type="ECO:0000313" key="14">
    <source>
        <dbReference type="RefSeq" id="XP_052748106.1"/>
    </source>
</evidence>
<feature type="domain" description="C2H2-type" evidence="11">
    <location>
        <begin position="718"/>
        <end position="746"/>
    </location>
</feature>
<protein>
    <submittedName>
        <fullName evidence="14">Zinc finger protein 236-like isoform X1</fullName>
    </submittedName>
</protein>
<proteinExistence type="predicted"/>
<feature type="domain" description="C2H2-type" evidence="11">
    <location>
        <begin position="689"/>
        <end position="717"/>
    </location>
</feature>
<feature type="domain" description="ZAD" evidence="12">
    <location>
        <begin position="5"/>
        <end position="74"/>
    </location>
</feature>
<keyword evidence="6" id="KW-0804">Transcription</keyword>
<feature type="domain" description="C2H2-type" evidence="11">
    <location>
        <begin position="438"/>
        <end position="465"/>
    </location>
</feature>
<evidence type="ECO:0000256" key="2">
    <source>
        <dbReference type="ARBA" id="ARBA00022723"/>
    </source>
</evidence>
<keyword evidence="5" id="KW-0805">Transcription regulation</keyword>
<dbReference type="Pfam" id="PF00096">
    <property type="entry name" value="zf-C2H2"/>
    <property type="match status" value="1"/>
</dbReference>
<feature type="domain" description="C2H2-type" evidence="11">
    <location>
        <begin position="260"/>
        <end position="282"/>
    </location>
</feature>
<keyword evidence="2 9" id="KW-0479">Metal-binding</keyword>
<evidence type="ECO:0000256" key="5">
    <source>
        <dbReference type="ARBA" id="ARBA00023015"/>
    </source>
</evidence>
<dbReference type="SMART" id="SM00868">
    <property type="entry name" value="zf-AD"/>
    <property type="match status" value="2"/>
</dbReference>
<dbReference type="Gene3D" id="3.30.160.60">
    <property type="entry name" value="Classic Zinc Finger"/>
    <property type="match status" value="4"/>
</dbReference>
<sequence length="953" mass="112236">MRDLKACRCCLITNVKLEKITDIQNRIYTAVSGLEIHPQDGYPNYLCAECQTEIKKAMHFRRKVRRAHFVMKEIMMVKKELNLSDIRKVDRRKTNLKSNLGRSVVDKHFYYTINSEDENVMNQEDLDLNTNTFKFEIKSESIDEDSMMIGIDAEVDYEEMIDNIEVTEVEEEIVNGQESSGNIDTADVFKELNKDKLENSGEEELPTIEDTQHNDRNVFKTPKEGASLLSRYNVRIMSLEEQKNIFNTRLNTEPFKSSKYKCRLCIKIFRTLEELLSHVNTHPKGMRYKHTCEVCKSQFSTAAELDAHRTWTHLYEYSCIKCNKKFYFSNHAEKHRRKHKPTTRYRKKTKNVEDLANHYTIVPLDPDTMYKMATPPDEDTVIRMRRKIERACERIRRTWKGRGRKPLIRKLKCDICDETFLRRLALILHMEMAHLFKYECNHCDSVQYSRKCARKHLAVHVEEKEEPPKNIYISCQYCSRKVRKSTISFHIKRYHFAIHHNLSCAGCGLTFTNLYSLYHHQLTVHRQYVPMKKAADSEFGCTHCDFGFLTKEALQLHQVRSEHEEAKDVPNACIQCRMIYGSETEYNDHIPTCNGTLQFPGECPHCGDMINNYSQFTYHCNRKHPSFSGARRAGRLCDICGNSYTRTGWHSHRRKHHGPGKRCSHCDVKLDTLQAIFVHQVARHTRKPFHCTLCPARFQLRADCRDHILKGHAPEMPFKCEICDRDFAHVDFLVEHINKFHDIKKSELKHLRPKKVEGLVYIYPYMKVNVSKVDDHVIKGTRVYMYDFHNRKVKRLKNPEEYFITNYVDDGKDSDGDEKAVKKHKRQRVRFNDNGELLYEDTEDEKPKRKRRRIKKEGDDVDVSNGEGRSVVKRRRKKKDNVMVDSDIVMRDDVFDDDLKGEVIYFDCDDVKEEVVHEESVVIGDEKFPVMEIDGEQFVTINDVMYKIERSDE</sequence>
<feature type="domain" description="C2H2-type" evidence="11">
    <location>
        <begin position="290"/>
        <end position="318"/>
    </location>
</feature>
<gene>
    <name evidence="14" type="primary">LOC113520911</name>
</gene>
<evidence type="ECO:0000256" key="9">
    <source>
        <dbReference type="PROSITE-ProRule" id="PRU01263"/>
    </source>
</evidence>
<feature type="binding site" evidence="9">
    <location>
        <position position="47"/>
    </location>
    <ligand>
        <name>Zn(2+)</name>
        <dbReference type="ChEBI" id="CHEBI:29105"/>
    </ligand>
</feature>
<feature type="region of interest" description="Disordered" evidence="10">
    <location>
        <begin position="840"/>
        <end position="874"/>
    </location>
</feature>
<evidence type="ECO:0000256" key="6">
    <source>
        <dbReference type="ARBA" id="ARBA00023163"/>
    </source>
</evidence>
<dbReference type="PANTHER" id="PTHR24399:SF70">
    <property type="entry name" value="C2H2-TYPE DOMAIN-CONTAINING PROTEIN"/>
    <property type="match status" value="1"/>
</dbReference>
<dbReference type="SUPFAM" id="SSF57716">
    <property type="entry name" value="Glucocorticoid receptor-like (DNA-binding domain)"/>
    <property type="match status" value="1"/>
</dbReference>
<dbReference type="InterPro" id="IPR036236">
    <property type="entry name" value="Znf_C2H2_sf"/>
</dbReference>